<feature type="region of interest" description="Disordered" evidence="1">
    <location>
        <begin position="137"/>
        <end position="183"/>
    </location>
</feature>
<evidence type="ECO:0000313" key="2">
    <source>
        <dbReference type="EMBL" id="RPA85809.1"/>
    </source>
</evidence>
<feature type="compositionally biased region" description="Polar residues" evidence="1">
    <location>
        <begin position="143"/>
        <end position="159"/>
    </location>
</feature>
<dbReference type="Proteomes" id="UP000275078">
    <property type="component" value="Unassembled WGS sequence"/>
</dbReference>
<dbReference type="EMBL" id="ML119652">
    <property type="protein sequence ID" value="RPA85809.1"/>
    <property type="molecule type" value="Genomic_DNA"/>
</dbReference>
<organism evidence="2 3">
    <name type="scientific">Ascobolus immersus RN42</name>
    <dbReference type="NCBI Taxonomy" id="1160509"/>
    <lineage>
        <taxon>Eukaryota</taxon>
        <taxon>Fungi</taxon>
        <taxon>Dikarya</taxon>
        <taxon>Ascomycota</taxon>
        <taxon>Pezizomycotina</taxon>
        <taxon>Pezizomycetes</taxon>
        <taxon>Pezizales</taxon>
        <taxon>Ascobolaceae</taxon>
        <taxon>Ascobolus</taxon>
    </lineage>
</organism>
<gene>
    <name evidence="2" type="ORF">BJ508DRAFT_411782</name>
</gene>
<proteinExistence type="predicted"/>
<feature type="compositionally biased region" description="Polar residues" evidence="1">
    <location>
        <begin position="173"/>
        <end position="183"/>
    </location>
</feature>
<evidence type="ECO:0000313" key="3">
    <source>
        <dbReference type="Proteomes" id="UP000275078"/>
    </source>
</evidence>
<accession>A0A3N4IIY4</accession>
<keyword evidence="3" id="KW-1185">Reference proteome</keyword>
<evidence type="ECO:0000256" key="1">
    <source>
        <dbReference type="SAM" id="MobiDB-lite"/>
    </source>
</evidence>
<dbReference type="AlphaFoldDB" id="A0A3N4IIY4"/>
<reference evidence="2 3" key="1">
    <citation type="journal article" date="2018" name="Nat. Ecol. Evol.">
        <title>Pezizomycetes genomes reveal the molecular basis of ectomycorrhizal truffle lifestyle.</title>
        <authorList>
            <person name="Murat C."/>
            <person name="Payen T."/>
            <person name="Noel B."/>
            <person name="Kuo A."/>
            <person name="Morin E."/>
            <person name="Chen J."/>
            <person name="Kohler A."/>
            <person name="Krizsan K."/>
            <person name="Balestrini R."/>
            <person name="Da Silva C."/>
            <person name="Montanini B."/>
            <person name="Hainaut M."/>
            <person name="Levati E."/>
            <person name="Barry K.W."/>
            <person name="Belfiori B."/>
            <person name="Cichocki N."/>
            <person name="Clum A."/>
            <person name="Dockter R.B."/>
            <person name="Fauchery L."/>
            <person name="Guy J."/>
            <person name="Iotti M."/>
            <person name="Le Tacon F."/>
            <person name="Lindquist E.A."/>
            <person name="Lipzen A."/>
            <person name="Malagnac F."/>
            <person name="Mello A."/>
            <person name="Molinier V."/>
            <person name="Miyauchi S."/>
            <person name="Poulain J."/>
            <person name="Riccioni C."/>
            <person name="Rubini A."/>
            <person name="Sitrit Y."/>
            <person name="Splivallo R."/>
            <person name="Traeger S."/>
            <person name="Wang M."/>
            <person name="Zifcakova L."/>
            <person name="Wipf D."/>
            <person name="Zambonelli A."/>
            <person name="Paolocci F."/>
            <person name="Nowrousian M."/>
            <person name="Ottonello S."/>
            <person name="Baldrian P."/>
            <person name="Spatafora J.W."/>
            <person name="Henrissat B."/>
            <person name="Nagy L.G."/>
            <person name="Aury J.M."/>
            <person name="Wincker P."/>
            <person name="Grigoriev I.V."/>
            <person name="Bonfante P."/>
            <person name="Martin F.M."/>
        </authorList>
    </citation>
    <scope>NUCLEOTIDE SEQUENCE [LARGE SCALE GENOMIC DNA]</scope>
    <source>
        <strain evidence="2 3">RN42</strain>
    </source>
</reference>
<sequence>MELVSQPFDTAQVWSDGYMSTGSSSFQTQTEGDTNYNSICRDNVPPCSVATTSTSFSAIPRIRSREDRPKGPEELTFHSGSQISTTQDETYLLLMRPRPTEALLSHFASINPIPNCSCQHSTSCQFSPQPYPQDQSWVPYCPGTSNQGPSTPLSDSFTAPSRPESSDIPPFAESTSSCSPWSATATPPPLPLDSYPYGIPSCSSSTIGLSWEIPPALPVSASTNAYAYERSLCNSPDTPSPLHDIYSEDESAISLHRNAQEAAQFNTFDRLKPGETSSQTQRGRRIRRKPKMKDMMMVLNGGDMSLWKRTGRRRVE</sequence>
<protein>
    <submittedName>
        <fullName evidence="2">Uncharacterized protein</fullName>
    </submittedName>
</protein>
<name>A0A3N4IIY4_ASCIM</name>